<keyword evidence="1" id="KW-0812">Transmembrane</keyword>
<evidence type="ECO:0000313" key="2">
    <source>
        <dbReference type="EMBL" id="MBX07635.1"/>
    </source>
</evidence>
<organism evidence="2">
    <name type="scientific">Rhizophora mucronata</name>
    <name type="common">Asiatic mangrove</name>
    <dbReference type="NCBI Taxonomy" id="61149"/>
    <lineage>
        <taxon>Eukaryota</taxon>
        <taxon>Viridiplantae</taxon>
        <taxon>Streptophyta</taxon>
        <taxon>Embryophyta</taxon>
        <taxon>Tracheophyta</taxon>
        <taxon>Spermatophyta</taxon>
        <taxon>Magnoliopsida</taxon>
        <taxon>eudicotyledons</taxon>
        <taxon>Gunneridae</taxon>
        <taxon>Pentapetalae</taxon>
        <taxon>rosids</taxon>
        <taxon>fabids</taxon>
        <taxon>Malpighiales</taxon>
        <taxon>Rhizophoraceae</taxon>
        <taxon>Rhizophora</taxon>
    </lineage>
</organism>
<protein>
    <submittedName>
        <fullName evidence="2">Uncharacterized protein</fullName>
    </submittedName>
</protein>
<proteinExistence type="predicted"/>
<keyword evidence="1" id="KW-0472">Membrane</keyword>
<sequence length="65" mass="7703">MNCKLLTKIKTESSYVYLHIHINILNNLLTLRILFLYCINNINKIVWTTLTNREQKADRSPTKLL</sequence>
<accession>A0A2P2KPI2</accession>
<name>A0A2P2KPI2_RHIMU</name>
<reference evidence="2" key="1">
    <citation type="submission" date="2018-02" db="EMBL/GenBank/DDBJ databases">
        <title>Rhizophora mucronata_Transcriptome.</title>
        <authorList>
            <person name="Meera S.P."/>
            <person name="Sreeshan A."/>
            <person name="Augustine A."/>
        </authorList>
    </citation>
    <scope>NUCLEOTIDE SEQUENCE</scope>
    <source>
        <tissue evidence="2">Leaf</tissue>
    </source>
</reference>
<keyword evidence="1" id="KW-1133">Transmembrane helix</keyword>
<feature type="transmembrane region" description="Helical" evidence="1">
    <location>
        <begin position="20"/>
        <end position="39"/>
    </location>
</feature>
<evidence type="ECO:0000256" key="1">
    <source>
        <dbReference type="SAM" id="Phobius"/>
    </source>
</evidence>
<dbReference type="EMBL" id="GGEC01027151">
    <property type="protein sequence ID" value="MBX07635.1"/>
    <property type="molecule type" value="Transcribed_RNA"/>
</dbReference>
<dbReference type="AlphaFoldDB" id="A0A2P2KPI2"/>